<feature type="transmembrane region" description="Helical" evidence="6">
    <location>
        <begin position="52"/>
        <end position="75"/>
    </location>
</feature>
<protein>
    <submittedName>
        <fullName evidence="7">Ribonuclease BN</fullName>
    </submittedName>
</protein>
<keyword evidence="3 6" id="KW-0812">Transmembrane</keyword>
<accession>A0A2G0CKC7</accession>
<evidence type="ECO:0000256" key="5">
    <source>
        <dbReference type="ARBA" id="ARBA00023136"/>
    </source>
</evidence>
<dbReference type="Proteomes" id="UP000226437">
    <property type="component" value="Unassembled WGS sequence"/>
</dbReference>
<keyword evidence="8" id="KW-1185">Reference proteome</keyword>
<name>A0A2G0CKC7_9BACT</name>
<feature type="transmembrane region" description="Helical" evidence="6">
    <location>
        <begin position="200"/>
        <end position="223"/>
    </location>
</feature>
<dbReference type="Pfam" id="PF03631">
    <property type="entry name" value="Virul_fac_BrkB"/>
    <property type="match status" value="1"/>
</dbReference>
<dbReference type="PIRSF" id="PIRSF035875">
    <property type="entry name" value="RNase_BN"/>
    <property type="match status" value="1"/>
</dbReference>
<proteinExistence type="predicted"/>
<evidence type="ECO:0000256" key="6">
    <source>
        <dbReference type="SAM" id="Phobius"/>
    </source>
</evidence>
<reference evidence="7 8" key="1">
    <citation type="submission" date="2017-10" db="EMBL/GenBank/DDBJ databases">
        <title>The draft genome sequence of Lewinella marina KCTC 32374.</title>
        <authorList>
            <person name="Wang K."/>
        </authorList>
    </citation>
    <scope>NUCLEOTIDE SEQUENCE [LARGE SCALE GENOMIC DNA]</scope>
    <source>
        <strain evidence="7 8">MKG-38</strain>
    </source>
</reference>
<evidence type="ECO:0000256" key="2">
    <source>
        <dbReference type="ARBA" id="ARBA00022475"/>
    </source>
</evidence>
<organism evidence="7 8">
    <name type="scientific">Neolewinella marina</name>
    <dbReference type="NCBI Taxonomy" id="438751"/>
    <lineage>
        <taxon>Bacteria</taxon>
        <taxon>Pseudomonadati</taxon>
        <taxon>Bacteroidota</taxon>
        <taxon>Saprospiria</taxon>
        <taxon>Saprospirales</taxon>
        <taxon>Lewinellaceae</taxon>
        <taxon>Neolewinella</taxon>
    </lineage>
</organism>
<dbReference type="AlphaFoldDB" id="A0A2G0CKC7"/>
<dbReference type="InterPro" id="IPR017039">
    <property type="entry name" value="Virul_fac_BrkB"/>
</dbReference>
<keyword evidence="2" id="KW-1003">Cell membrane</keyword>
<keyword evidence="5 6" id="KW-0472">Membrane</keyword>
<dbReference type="PANTHER" id="PTHR30213:SF1">
    <property type="entry name" value="INNER MEMBRANE PROTEIN YHJD"/>
    <property type="match status" value="1"/>
</dbReference>
<feature type="transmembrane region" description="Helical" evidence="6">
    <location>
        <begin position="156"/>
        <end position="188"/>
    </location>
</feature>
<dbReference type="EMBL" id="PDLO01000001">
    <property type="protein sequence ID" value="PHL00427.1"/>
    <property type="molecule type" value="Genomic_DNA"/>
</dbReference>
<evidence type="ECO:0000256" key="4">
    <source>
        <dbReference type="ARBA" id="ARBA00022989"/>
    </source>
</evidence>
<sequence length="326" mass="35704">MDRANTIRANRFVGRNQRLVARKNFFQRTVSFTKELFGNYGQDDAFTLGAALAYYTVFSFAPLLVVAIAVASYFMGEAAVTGRLYGELEGLLGPDAASTLQEIVGNAYTTGDSVWATVIGVATLLFTASTVFATLKMSLNKIWEIEARPSNNVVGFLLTRLLSFSFVIGLGFLLMITLIVNALVIGFIDQIATMLPALGPAVLALATWVLGTLVTAVIFALLFRYLPDAKARWKDIWAGAIFTALLFGLGRYLIGLYIGNSNFSSTYGAAGALVTLLVWTYYNSLILFLGAEFTFVWAERRGFPIRPNKHAVRVIKEVRKVDGIKV</sequence>
<feature type="transmembrane region" description="Helical" evidence="6">
    <location>
        <begin position="279"/>
        <end position="298"/>
    </location>
</feature>
<feature type="transmembrane region" description="Helical" evidence="6">
    <location>
        <begin position="114"/>
        <end position="135"/>
    </location>
</feature>
<dbReference type="NCBIfam" id="TIGR00765">
    <property type="entry name" value="yihY_not_rbn"/>
    <property type="match status" value="1"/>
</dbReference>
<dbReference type="PANTHER" id="PTHR30213">
    <property type="entry name" value="INNER MEMBRANE PROTEIN YHJD"/>
    <property type="match status" value="1"/>
</dbReference>
<evidence type="ECO:0000313" key="7">
    <source>
        <dbReference type="EMBL" id="PHL00427.1"/>
    </source>
</evidence>
<evidence type="ECO:0000313" key="8">
    <source>
        <dbReference type="Proteomes" id="UP000226437"/>
    </source>
</evidence>
<comment type="caution">
    <text evidence="7">The sequence shown here is derived from an EMBL/GenBank/DDBJ whole genome shotgun (WGS) entry which is preliminary data.</text>
</comment>
<comment type="subcellular location">
    <subcellularLocation>
        <location evidence="1">Cell membrane</location>
        <topology evidence="1">Multi-pass membrane protein</topology>
    </subcellularLocation>
</comment>
<evidence type="ECO:0000256" key="1">
    <source>
        <dbReference type="ARBA" id="ARBA00004651"/>
    </source>
</evidence>
<evidence type="ECO:0000256" key="3">
    <source>
        <dbReference type="ARBA" id="ARBA00022692"/>
    </source>
</evidence>
<gene>
    <name evidence="7" type="ORF">CGL56_05175</name>
</gene>
<keyword evidence="4 6" id="KW-1133">Transmembrane helix</keyword>
<dbReference type="GO" id="GO:0005886">
    <property type="term" value="C:plasma membrane"/>
    <property type="evidence" value="ECO:0007669"/>
    <property type="project" value="UniProtKB-SubCell"/>
</dbReference>
<dbReference type="OrthoDB" id="9797028at2"/>
<feature type="transmembrane region" description="Helical" evidence="6">
    <location>
        <begin position="235"/>
        <end position="259"/>
    </location>
</feature>